<dbReference type="AlphaFoldDB" id="A0A919N4F7"/>
<name>A0A919N4F7_9ACTN</name>
<keyword evidence="3" id="KW-1185">Reference proteome</keyword>
<evidence type="ECO:0000313" key="3">
    <source>
        <dbReference type="Proteomes" id="UP000629619"/>
    </source>
</evidence>
<sequence length="72" mass="7509">MATAVSQLASALELGPVAEGIETAERRDPLRPGPVVPIGRRPAGWPHARSGRAGARSNRAPENFDETTPAAP</sequence>
<dbReference type="EMBL" id="BOMW01000017">
    <property type="protein sequence ID" value="GIF04235.1"/>
    <property type="molecule type" value="Genomic_DNA"/>
</dbReference>
<feature type="compositionally biased region" description="Low complexity" evidence="1">
    <location>
        <begin position="51"/>
        <end position="60"/>
    </location>
</feature>
<comment type="caution">
    <text evidence="2">The sequence shown here is derived from an EMBL/GenBank/DDBJ whole genome shotgun (WGS) entry which is preliminary data.</text>
</comment>
<evidence type="ECO:0000313" key="2">
    <source>
        <dbReference type="EMBL" id="GIF04235.1"/>
    </source>
</evidence>
<organism evidence="2 3">
    <name type="scientific">Actinoplanes siamensis</name>
    <dbReference type="NCBI Taxonomy" id="1223317"/>
    <lineage>
        <taxon>Bacteria</taxon>
        <taxon>Bacillati</taxon>
        <taxon>Actinomycetota</taxon>
        <taxon>Actinomycetes</taxon>
        <taxon>Micromonosporales</taxon>
        <taxon>Micromonosporaceae</taxon>
        <taxon>Actinoplanes</taxon>
    </lineage>
</organism>
<evidence type="ECO:0000256" key="1">
    <source>
        <dbReference type="SAM" id="MobiDB-lite"/>
    </source>
</evidence>
<feature type="region of interest" description="Disordered" evidence="1">
    <location>
        <begin position="1"/>
        <end position="72"/>
    </location>
</feature>
<dbReference type="Proteomes" id="UP000629619">
    <property type="component" value="Unassembled WGS sequence"/>
</dbReference>
<accession>A0A919N4F7</accession>
<gene>
    <name evidence="2" type="ORF">Asi03nite_17730</name>
</gene>
<protein>
    <submittedName>
        <fullName evidence="2">Uncharacterized protein</fullName>
    </submittedName>
</protein>
<proteinExistence type="predicted"/>
<reference evidence="2" key="1">
    <citation type="submission" date="2021-01" db="EMBL/GenBank/DDBJ databases">
        <title>Whole genome shotgun sequence of Actinoplanes siamensis NBRC 109076.</title>
        <authorList>
            <person name="Komaki H."/>
            <person name="Tamura T."/>
        </authorList>
    </citation>
    <scope>NUCLEOTIDE SEQUENCE</scope>
    <source>
        <strain evidence="2">NBRC 109076</strain>
    </source>
</reference>